<evidence type="ECO:0000256" key="3">
    <source>
        <dbReference type="ARBA" id="ARBA00002185"/>
    </source>
</evidence>
<proteinExistence type="inferred from homology"/>
<evidence type="ECO:0000256" key="1">
    <source>
        <dbReference type="ARBA" id="ARBA00001755"/>
    </source>
</evidence>
<gene>
    <name evidence="14" type="primary">hemG</name>
    <name evidence="14" type="ORF">FHP06_01340</name>
</gene>
<evidence type="ECO:0000256" key="12">
    <source>
        <dbReference type="RuleBase" id="RU364052"/>
    </source>
</evidence>
<dbReference type="InterPro" id="IPR002937">
    <property type="entry name" value="Amino_oxidase"/>
</dbReference>
<dbReference type="RefSeq" id="WP_147683052.1">
    <property type="nucleotide sequence ID" value="NZ_VDUX01000001.1"/>
</dbReference>
<sequence length="430" mass="44075">MRVAVVGGGIAGLTAAFELSRAGVDTVLLEGSDRIGGKLRREDVGGVTLDVGAEAMLQRRPEALDLSRQAGIGEHLVDAATTQASIWSRGELHRLPRTVMGVPAEPVDFVTVEQRSVAVPDEDISVAEYVSERAGTEVLDRLVEPLLGGVYAGHADALSLASAGAQLKALGPDPLAAAAATTPTPGPVFAGLVGGVGRLPEAVTTAIADEVDIRLGTVVRGLSRSGTGWDVVTSRGTEQYDAVVVAAPAPASGRILAEAAPEAAFELADFTYASVAIVTFVIDADVELPGSGFLVPPVDGTAIKGATFSSNKWAWLAELGRTVLRASVGRAGETTLLHSDDATVADAALADLRAVVGGLPDPAAWHVQRWGGALPQYEVGHLDRVAVIDRAVAAVPGLEVCGAAYRGVGIPAVIASAREAVSRLLSDLGH</sequence>
<reference evidence="14 15" key="1">
    <citation type="submission" date="2019-06" db="EMBL/GenBank/DDBJ databases">
        <title>Aeromicrobium sp. nov., isolated from a maize field.</title>
        <authorList>
            <person name="Lin S.-Y."/>
            <person name="Tsai C.-F."/>
            <person name="Young C.-C."/>
        </authorList>
    </citation>
    <scope>NUCLEOTIDE SEQUENCE [LARGE SCALE GENOMIC DNA]</scope>
    <source>
        <strain evidence="14 15">CC-CFT486</strain>
    </source>
</reference>
<dbReference type="GO" id="GO:0005737">
    <property type="term" value="C:cytoplasm"/>
    <property type="evidence" value="ECO:0007669"/>
    <property type="project" value="UniProtKB-SubCell"/>
</dbReference>
<keyword evidence="12" id="KW-0963">Cytoplasm</keyword>
<comment type="subcellular location">
    <subcellularLocation>
        <location evidence="12">Cytoplasm</location>
    </subcellularLocation>
</comment>
<organism evidence="14 15">
    <name type="scientific">Aeromicrobium terrae</name>
    <dbReference type="NCBI Taxonomy" id="2498846"/>
    <lineage>
        <taxon>Bacteria</taxon>
        <taxon>Bacillati</taxon>
        <taxon>Actinomycetota</taxon>
        <taxon>Actinomycetes</taxon>
        <taxon>Propionibacteriales</taxon>
        <taxon>Nocardioidaceae</taxon>
        <taxon>Aeromicrobium</taxon>
    </lineage>
</organism>
<dbReference type="Gene3D" id="1.10.3110.10">
    <property type="entry name" value="protoporphyrinogen ix oxidase, domain 3"/>
    <property type="match status" value="1"/>
</dbReference>
<dbReference type="InterPro" id="IPR004572">
    <property type="entry name" value="Protoporphyrinogen_oxidase"/>
</dbReference>
<protein>
    <recommendedName>
        <fullName evidence="7 12">Coproporphyrinogen III oxidase</fullName>
        <ecNumber evidence="6 12">1.3.3.15</ecNumber>
    </recommendedName>
</protein>
<dbReference type="InterPro" id="IPR050464">
    <property type="entry name" value="Zeta_carotene_desat/Oxidored"/>
</dbReference>
<dbReference type="PANTHER" id="PTHR42923">
    <property type="entry name" value="PROTOPORPHYRINOGEN OXIDASE"/>
    <property type="match status" value="1"/>
</dbReference>
<dbReference type="OrthoDB" id="4496419at2"/>
<evidence type="ECO:0000256" key="6">
    <source>
        <dbReference type="ARBA" id="ARBA00012402"/>
    </source>
</evidence>
<dbReference type="InterPro" id="IPR036188">
    <property type="entry name" value="FAD/NAD-bd_sf"/>
</dbReference>
<evidence type="ECO:0000256" key="10">
    <source>
        <dbReference type="ARBA" id="ARBA00023002"/>
    </source>
</evidence>
<dbReference type="SUPFAM" id="SSF54373">
    <property type="entry name" value="FAD-linked reductases, C-terminal domain"/>
    <property type="match status" value="1"/>
</dbReference>
<dbReference type="Gene3D" id="3.50.50.60">
    <property type="entry name" value="FAD/NAD(P)-binding domain"/>
    <property type="match status" value="1"/>
</dbReference>
<evidence type="ECO:0000313" key="14">
    <source>
        <dbReference type="EMBL" id="TXL62914.1"/>
    </source>
</evidence>
<comment type="similarity">
    <text evidence="5 12">Belongs to the protoporphyrinogen/coproporphyrinogen oxidase family. Coproporphyrinogen III oxidase subfamily.</text>
</comment>
<evidence type="ECO:0000256" key="9">
    <source>
        <dbReference type="ARBA" id="ARBA00022827"/>
    </source>
</evidence>
<dbReference type="PANTHER" id="PTHR42923:SF3">
    <property type="entry name" value="PROTOPORPHYRINOGEN OXIDASE"/>
    <property type="match status" value="1"/>
</dbReference>
<evidence type="ECO:0000259" key="13">
    <source>
        <dbReference type="Pfam" id="PF01593"/>
    </source>
</evidence>
<comment type="caution">
    <text evidence="14">The sequence shown here is derived from an EMBL/GenBank/DDBJ whole genome shotgun (WGS) entry which is preliminary data.</text>
</comment>
<dbReference type="Gene3D" id="3.90.660.20">
    <property type="entry name" value="Protoporphyrinogen oxidase, mitochondrial, domain 2"/>
    <property type="match status" value="1"/>
</dbReference>
<comment type="cofactor">
    <cofactor evidence="2 12">
        <name>FAD</name>
        <dbReference type="ChEBI" id="CHEBI:57692"/>
    </cofactor>
</comment>
<keyword evidence="9 12" id="KW-0274">FAD</keyword>
<dbReference type="UniPathway" id="UPA00252"/>
<evidence type="ECO:0000313" key="15">
    <source>
        <dbReference type="Proteomes" id="UP000321571"/>
    </source>
</evidence>
<name>A0A5C8NM40_9ACTN</name>
<comment type="function">
    <text evidence="3 12">Involved in coproporphyrin-dependent heme b biosynthesis. Catalyzes the oxidation of coproporphyrinogen III to coproporphyrin III.</text>
</comment>
<keyword evidence="11 12" id="KW-0350">Heme biosynthesis</keyword>
<dbReference type="NCBIfam" id="TIGR00562">
    <property type="entry name" value="proto_IX_ox"/>
    <property type="match status" value="1"/>
</dbReference>
<accession>A0A5C8NM40</accession>
<dbReference type="GO" id="GO:0006783">
    <property type="term" value="P:heme biosynthetic process"/>
    <property type="evidence" value="ECO:0007669"/>
    <property type="project" value="UniProtKB-UniRule"/>
</dbReference>
<dbReference type="EMBL" id="VDUX01000001">
    <property type="protein sequence ID" value="TXL62914.1"/>
    <property type="molecule type" value="Genomic_DNA"/>
</dbReference>
<evidence type="ECO:0000256" key="7">
    <source>
        <dbReference type="ARBA" id="ARBA00019046"/>
    </source>
</evidence>
<evidence type="ECO:0000256" key="5">
    <source>
        <dbReference type="ARBA" id="ARBA00008310"/>
    </source>
</evidence>
<evidence type="ECO:0000256" key="11">
    <source>
        <dbReference type="ARBA" id="ARBA00023133"/>
    </source>
</evidence>
<dbReference type="Pfam" id="PF01593">
    <property type="entry name" value="Amino_oxidase"/>
    <property type="match status" value="1"/>
</dbReference>
<evidence type="ECO:0000256" key="2">
    <source>
        <dbReference type="ARBA" id="ARBA00001974"/>
    </source>
</evidence>
<dbReference type="Proteomes" id="UP000321571">
    <property type="component" value="Unassembled WGS sequence"/>
</dbReference>
<keyword evidence="8 12" id="KW-0285">Flavoprotein</keyword>
<comment type="catalytic activity">
    <reaction evidence="1">
        <text>coproporphyrinogen III + 3 O2 = coproporphyrin III + 3 H2O2</text>
        <dbReference type="Rhea" id="RHEA:43436"/>
        <dbReference type="ChEBI" id="CHEBI:15379"/>
        <dbReference type="ChEBI" id="CHEBI:16240"/>
        <dbReference type="ChEBI" id="CHEBI:57309"/>
        <dbReference type="ChEBI" id="CHEBI:131725"/>
        <dbReference type="EC" id="1.3.3.15"/>
    </reaction>
    <physiologicalReaction direction="left-to-right" evidence="1">
        <dbReference type="Rhea" id="RHEA:43437"/>
    </physiologicalReaction>
</comment>
<evidence type="ECO:0000256" key="8">
    <source>
        <dbReference type="ARBA" id="ARBA00022630"/>
    </source>
</evidence>
<evidence type="ECO:0000256" key="4">
    <source>
        <dbReference type="ARBA" id="ARBA00004744"/>
    </source>
</evidence>
<keyword evidence="15" id="KW-1185">Reference proteome</keyword>
<dbReference type="GO" id="GO:0004729">
    <property type="term" value="F:oxygen-dependent protoporphyrinogen oxidase activity"/>
    <property type="evidence" value="ECO:0007669"/>
    <property type="project" value="UniProtKB-UniRule"/>
</dbReference>
<dbReference type="EC" id="1.3.3.15" evidence="6 12"/>
<comment type="pathway">
    <text evidence="4 12">Porphyrin-containing compound metabolism; protoheme biosynthesis.</text>
</comment>
<feature type="domain" description="Amine oxidase" evidence="13">
    <location>
        <begin position="10"/>
        <end position="425"/>
    </location>
</feature>
<keyword evidence="10 12" id="KW-0560">Oxidoreductase</keyword>
<dbReference type="AlphaFoldDB" id="A0A5C8NM40"/>
<dbReference type="SUPFAM" id="SSF51905">
    <property type="entry name" value="FAD/NAD(P)-binding domain"/>
    <property type="match status" value="1"/>
</dbReference>